<organism evidence="13 14">
    <name type="scientific">Nitrosomonas ureae</name>
    <dbReference type="NCBI Taxonomy" id="44577"/>
    <lineage>
        <taxon>Bacteria</taxon>
        <taxon>Pseudomonadati</taxon>
        <taxon>Pseudomonadota</taxon>
        <taxon>Betaproteobacteria</taxon>
        <taxon>Nitrosomonadales</taxon>
        <taxon>Nitrosomonadaceae</taxon>
        <taxon>Nitrosomonas</taxon>
    </lineage>
</organism>
<dbReference type="SUPFAM" id="SSF51905">
    <property type="entry name" value="FAD/NAD(P)-binding domain"/>
    <property type="match status" value="2"/>
</dbReference>
<dbReference type="Proteomes" id="UP000182882">
    <property type="component" value="Unassembled WGS sequence"/>
</dbReference>
<evidence type="ECO:0000256" key="1">
    <source>
        <dbReference type="ARBA" id="ARBA00001974"/>
    </source>
</evidence>
<sequence>MRIAIIGAGCSGLTAIKHLVQAGLNDIVCYEKSDQIGGNWVYTATPGHSSICKATHTISSKSMSQFSDFPMPDDYPDYPSHQQILAYFQAYTEHFQLQKYIRFNVAVQQVRKIAKERWHLSLSDGTEAEFDYLFIANGHLSIPRHPDWKDDFSGHYLHAHDYKTNQGLENQRVLVVGAGNSACDCAVDASRDTARVDISLRSAQYIIPKLIMGKPTDTFAATLQWLPQRLQNRLQKISLRIQIGRYRDYGLPEPDFSPTQAHPTINSQIFDRIRHGKIHPRSAIQGISGQTVYFTDDSSQEYDVIIAATGYTISFPFFDANFINWKDAAHIPLYLRVFHPDHPSLFFIGLIQPQGCIWTLAEAQSQLIAQLLTDKIRLPGNWRESAMTEGKNWAQQFIARPRHSLEVHYYPYLKSLRQIIKSTNQSSK</sequence>
<evidence type="ECO:0000313" key="14">
    <source>
        <dbReference type="Proteomes" id="UP000182882"/>
    </source>
</evidence>
<keyword evidence="5" id="KW-0812">Transmembrane</keyword>
<comment type="similarity">
    <text evidence="3">Belongs to the FMO family.</text>
</comment>
<dbReference type="PRINTS" id="PR00370">
    <property type="entry name" value="FMOXYGENASE"/>
</dbReference>
<dbReference type="PIRSF" id="PIRSF000332">
    <property type="entry name" value="FMO"/>
    <property type="match status" value="1"/>
</dbReference>
<evidence type="ECO:0000256" key="10">
    <source>
        <dbReference type="ARBA" id="ARBA00023002"/>
    </source>
</evidence>
<dbReference type="GO" id="GO:0050660">
    <property type="term" value="F:flavin adenine dinucleotide binding"/>
    <property type="evidence" value="ECO:0007669"/>
    <property type="project" value="InterPro"/>
</dbReference>
<dbReference type="InterPro" id="IPR036188">
    <property type="entry name" value="FAD/NAD-bd_sf"/>
</dbReference>
<comment type="cofactor">
    <cofactor evidence="1">
        <name>FAD</name>
        <dbReference type="ChEBI" id="CHEBI:57692"/>
    </cofactor>
</comment>
<evidence type="ECO:0000256" key="8">
    <source>
        <dbReference type="ARBA" id="ARBA00022857"/>
    </source>
</evidence>
<dbReference type="EMBL" id="FNLN01000024">
    <property type="protein sequence ID" value="SDU10216.1"/>
    <property type="molecule type" value="Genomic_DNA"/>
</dbReference>
<keyword evidence="9" id="KW-1133">Transmembrane helix</keyword>
<dbReference type="Gene3D" id="3.50.50.60">
    <property type="entry name" value="FAD/NAD(P)-binding domain"/>
    <property type="match status" value="1"/>
</dbReference>
<evidence type="ECO:0000256" key="6">
    <source>
        <dbReference type="ARBA" id="ARBA00022824"/>
    </source>
</evidence>
<dbReference type="InterPro" id="IPR000960">
    <property type="entry name" value="Flavin_mOase"/>
</dbReference>
<dbReference type="InterPro" id="IPR050346">
    <property type="entry name" value="FMO-like"/>
</dbReference>
<proteinExistence type="inferred from homology"/>
<dbReference type="InterPro" id="IPR020946">
    <property type="entry name" value="Flavin_mOase-like"/>
</dbReference>
<evidence type="ECO:0000256" key="7">
    <source>
        <dbReference type="ARBA" id="ARBA00022827"/>
    </source>
</evidence>
<dbReference type="FunFam" id="3.50.50.60:FF:000159">
    <property type="entry name" value="Dimethylaniline monooxygenase [N-oxide-forming]"/>
    <property type="match status" value="1"/>
</dbReference>
<keyword evidence="11" id="KW-0503">Monooxygenase</keyword>
<dbReference type="PANTHER" id="PTHR23023">
    <property type="entry name" value="DIMETHYLANILINE MONOOXYGENASE"/>
    <property type="match status" value="1"/>
</dbReference>
<keyword evidence="12" id="KW-0472">Membrane</keyword>
<evidence type="ECO:0000256" key="9">
    <source>
        <dbReference type="ARBA" id="ARBA00022989"/>
    </source>
</evidence>
<accession>A0A1H2FSA8</accession>
<evidence type="ECO:0000313" key="13">
    <source>
        <dbReference type="EMBL" id="SDU10216.1"/>
    </source>
</evidence>
<evidence type="ECO:0000256" key="12">
    <source>
        <dbReference type="ARBA" id="ARBA00023136"/>
    </source>
</evidence>
<keyword evidence="7" id="KW-0274">FAD</keyword>
<reference evidence="14" key="1">
    <citation type="submission" date="2016-10" db="EMBL/GenBank/DDBJ databases">
        <authorList>
            <person name="Varghese N."/>
            <person name="Submissions S."/>
        </authorList>
    </citation>
    <scope>NUCLEOTIDE SEQUENCE [LARGE SCALE GENOMIC DNA]</scope>
    <source>
        <strain evidence="14">Nm10</strain>
    </source>
</reference>
<dbReference type="Pfam" id="PF00743">
    <property type="entry name" value="FMO-like"/>
    <property type="match status" value="1"/>
</dbReference>
<dbReference type="AlphaFoldDB" id="A0A1H2FSA8"/>
<gene>
    <name evidence="13" type="ORF">SAMN05216406_12413</name>
</gene>
<dbReference type="GO" id="GO:0050661">
    <property type="term" value="F:NADP binding"/>
    <property type="evidence" value="ECO:0007669"/>
    <property type="project" value="InterPro"/>
</dbReference>
<dbReference type="GO" id="GO:0004499">
    <property type="term" value="F:N,N-dimethylaniline monooxygenase activity"/>
    <property type="evidence" value="ECO:0007669"/>
    <property type="project" value="InterPro"/>
</dbReference>
<keyword evidence="4" id="KW-0285">Flavoprotein</keyword>
<comment type="subcellular location">
    <subcellularLocation>
        <location evidence="2">Endoplasmic reticulum membrane</location>
        <topology evidence="2">Single-pass membrane protein</topology>
    </subcellularLocation>
</comment>
<keyword evidence="8" id="KW-0521">NADP</keyword>
<keyword evidence="6" id="KW-0256">Endoplasmic reticulum</keyword>
<evidence type="ECO:0000256" key="5">
    <source>
        <dbReference type="ARBA" id="ARBA00022692"/>
    </source>
</evidence>
<evidence type="ECO:0000256" key="4">
    <source>
        <dbReference type="ARBA" id="ARBA00022630"/>
    </source>
</evidence>
<dbReference type="KEGG" id="nur:ATY38_09415"/>
<evidence type="ECO:0000256" key="11">
    <source>
        <dbReference type="ARBA" id="ARBA00023033"/>
    </source>
</evidence>
<name>A0A1H2FSA8_9PROT</name>
<evidence type="ECO:0000256" key="3">
    <source>
        <dbReference type="ARBA" id="ARBA00009183"/>
    </source>
</evidence>
<keyword evidence="10" id="KW-0560">Oxidoreductase</keyword>
<protein>
    <submittedName>
        <fullName evidence="13">Predicted flavoprotein CzcO associated with the cation diffusion facilitator CzcD</fullName>
    </submittedName>
</protein>
<keyword evidence="14" id="KW-1185">Reference proteome</keyword>
<dbReference type="RefSeq" id="WP_062559074.1">
    <property type="nucleotide sequence ID" value="NZ_CP013341.1"/>
</dbReference>
<evidence type="ECO:0000256" key="2">
    <source>
        <dbReference type="ARBA" id="ARBA00004389"/>
    </source>
</evidence>